<evidence type="ECO:0000313" key="2">
    <source>
        <dbReference type="EMBL" id="GGI67457.1"/>
    </source>
</evidence>
<dbReference type="GeneID" id="59164960"/>
<feature type="transmembrane region" description="Helical" evidence="1">
    <location>
        <begin position="59"/>
        <end position="80"/>
    </location>
</feature>
<reference evidence="4" key="3">
    <citation type="journal article" date="2019" name="Int. J. Syst. Evol. Microbiol.">
        <title>The Global Catalogue of Microorganisms (GCM) 10K type strain sequencing project: providing services to taxonomists for standard genome sequencing and annotation.</title>
        <authorList>
            <consortium name="The Broad Institute Genomics Platform"/>
            <consortium name="The Broad Institute Genome Sequencing Center for Infectious Disease"/>
            <person name="Wu L."/>
            <person name="Ma J."/>
        </authorList>
    </citation>
    <scope>NUCLEOTIDE SEQUENCE [LARGE SCALE GENOMIC DNA]</scope>
    <source>
        <strain evidence="4">CGMCC 1.8884</strain>
    </source>
</reference>
<evidence type="ECO:0000313" key="4">
    <source>
        <dbReference type="Proteomes" id="UP000630135"/>
    </source>
</evidence>
<organism evidence="3 5">
    <name type="scientific">Deinococcus wulumuqiensis</name>
    <dbReference type="NCBI Taxonomy" id="980427"/>
    <lineage>
        <taxon>Bacteria</taxon>
        <taxon>Thermotogati</taxon>
        <taxon>Deinococcota</taxon>
        <taxon>Deinococci</taxon>
        <taxon>Deinococcales</taxon>
        <taxon>Deinococcaceae</taxon>
        <taxon>Deinococcus</taxon>
    </lineage>
</organism>
<dbReference type="Proteomes" id="UP000630135">
    <property type="component" value="Unassembled WGS sequence"/>
</dbReference>
<name>A0AAV4K7E1_9DEIO</name>
<proteinExistence type="predicted"/>
<dbReference type="RefSeq" id="WP_152423804.1">
    <property type="nucleotide sequence ID" value="NZ_BMLZ01000065.1"/>
</dbReference>
<gene>
    <name evidence="2" type="ORF">GCM10008021_29740</name>
    <name evidence="3" type="ORF">GCM10010914_28670</name>
</gene>
<protein>
    <submittedName>
        <fullName evidence="3">Uncharacterized protein</fullName>
    </submittedName>
</protein>
<keyword evidence="1" id="KW-0472">Membrane</keyword>
<sequence length="82" mass="8613">MSTLKPLQWGLLLLIAGAGLYTLFGQPSASVRAGILAAIYGAAACAYAVMAWQKQENRGLNVLFATVFLLLAVGQANMLWGG</sequence>
<accession>A0AAV4K7E1</accession>
<reference evidence="2" key="1">
    <citation type="journal article" date="2014" name="Int. J. Syst. Evol. Microbiol.">
        <title>Complete genome of a new Firmicutes species belonging to the dominant human colonic microbiota ('Ruminococcus bicirculans') reveals two chromosomes and a selective capacity to utilize plant glucans.</title>
        <authorList>
            <consortium name="NISC Comparative Sequencing Program"/>
            <person name="Wegmann U."/>
            <person name="Louis P."/>
            <person name="Goesmann A."/>
            <person name="Henrissat B."/>
            <person name="Duncan S.H."/>
            <person name="Flint H.J."/>
        </authorList>
    </citation>
    <scope>NUCLEOTIDE SEQUENCE</scope>
    <source>
        <strain evidence="2">CGMCC 1.8884</strain>
    </source>
</reference>
<dbReference type="EMBL" id="BMMA01000044">
    <property type="protein sequence ID" value="GGI92364.1"/>
    <property type="molecule type" value="Genomic_DNA"/>
</dbReference>
<keyword evidence="1" id="KW-0812">Transmembrane</keyword>
<dbReference type="Proteomes" id="UP000652720">
    <property type="component" value="Unassembled WGS sequence"/>
</dbReference>
<evidence type="ECO:0000313" key="3">
    <source>
        <dbReference type="EMBL" id="GGI92364.1"/>
    </source>
</evidence>
<keyword evidence="1" id="KW-1133">Transmembrane helix</keyword>
<dbReference type="EMBL" id="BMLZ01000065">
    <property type="protein sequence ID" value="GGI67457.1"/>
    <property type="molecule type" value="Genomic_DNA"/>
</dbReference>
<feature type="transmembrane region" description="Helical" evidence="1">
    <location>
        <begin position="35"/>
        <end position="52"/>
    </location>
</feature>
<keyword evidence="4" id="KW-1185">Reference proteome</keyword>
<evidence type="ECO:0000313" key="5">
    <source>
        <dbReference type="Proteomes" id="UP000652720"/>
    </source>
</evidence>
<comment type="caution">
    <text evidence="3">The sequence shown here is derived from an EMBL/GenBank/DDBJ whole genome shotgun (WGS) entry which is preliminary data.</text>
</comment>
<dbReference type="AlphaFoldDB" id="A0AAV4K7E1"/>
<reference evidence="3" key="2">
    <citation type="journal article" date="2014" name="Int. J. Syst. Evol. Microbiol.">
        <title>Complete genome sequence of Corynebacterium casei LMG S-19264T (=DSM 44701T), isolated from a smear-ripened cheese.</title>
        <authorList>
            <consortium name="US DOE Joint Genome Institute (JGI-PGF)"/>
            <person name="Walter F."/>
            <person name="Albersmeier A."/>
            <person name="Kalinowski J."/>
            <person name="Ruckert C."/>
        </authorList>
    </citation>
    <scope>NUCLEOTIDE SEQUENCE</scope>
    <source>
        <strain evidence="3">CGMCC 1.8885</strain>
    </source>
</reference>
<evidence type="ECO:0000256" key="1">
    <source>
        <dbReference type="SAM" id="Phobius"/>
    </source>
</evidence>
<reference evidence="3" key="4">
    <citation type="submission" date="2023-08" db="EMBL/GenBank/DDBJ databases">
        <authorList>
            <person name="Sun Q."/>
            <person name="Zhou Y."/>
        </authorList>
    </citation>
    <scope>NUCLEOTIDE SEQUENCE</scope>
    <source>
        <strain evidence="2">CGMCC 1.8884</strain>
        <strain evidence="3">CGMCC 1.8885</strain>
    </source>
</reference>